<feature type="chain" id="PRO_5008107623" description="Secreted protein" evidence="1">
    <location>
        <begin position="32"/>
        <end position="142"/>
    </location>
</feature>
<dbReference type="Proteomes" id="UP000002038">
    <property type="component" value="Unassembled WGS sequence"/>
</dbReference>
<sequence>MLASTAPLHRHCRIMILYHLFFFIFWDLDHGPPTLNRNLRPLSDDLLAGAWEEHRGFISARLCRRFITSNPQTTIFERVILLLPHLLRRQLAGGLAASNSGHLNFPAPEDRLLCPRRTASSCHDRSIGGLGRAVLQPTRCPG</sequence>
<evidence type="ECO:0000313" key="3">
    <source>
        <dbReference type="Proteomes" id="UP000002038"/>
    </source>
</evidence>
<keyword evidence="3" id="KW-1185">Reference proteome</keyword>
<evidence type="ECO:0000313" key="2">
    <source>
        <dbReference type="EMBL" id="OAT12659.1"/>
    </source>
</evidence>
<dbReference type="RefSeq" id="XP_031580484.1">
    <property type="nucleotide sequence ID" value="XM_031723341.1"/>
</dbReference>
<proteinExistence type="predicted"/>
<gene>
    <name evidence="2" type="ORF">BDBG_07982</name>
</gene>
<dbReference type="AlphaFoldDB" id="A0A179UZK5"/>
<dbReference type="GeneID" id="8502105"/>
<keyword evidence="1" id="KW-0732">Signal</keyword>
<feature type="signal peptide" evidence="1">
    <location>
        <begin position="1"/>
        <end position="31"/>
    </location>
</feature>
<protein>
    <recommendedName>
        <fullName evidence="4">Secreted protein</fullName>
    </recommendedName>
</protein>
<evidence type="ECO:0008006" key="4">
    <source>
        <dbReference type="Google" id="ProtNLM"/>
    </source>
</evidence>
<accession>A0A179UZK5</accession>
<name>A0A179UZK5_BLAGS</name>
<reference evidence="3" key="1">
    <citation type="journal article" date="2015" name="PLoS Genet.">
        <title>The dynamic genome and transcriptome of the human fungal pathogen Blastomyces and close relative Emmonsia.</title>
        <authorList>
            <person name="Munoz J.F."/>
            <person name="Gauthier G.M."/>
            <person name="Desjardins C.A."/>
            <person name="Gallo J.E."/>
            <person name="Holder J."/>
            <person name="Sullivan T.D."/>
            <person name="Marty A.J."/>
            <person name="Carmen J.C."/>
            <person name="Chen Z."/>
            <person name="Ding L."/>
            <person name="Gujja S."/>
            <person name="Magrini V."/>
            <person name="Misas E."/>
            <person name="Mitreva M."/>
            <person name="Priest M."/>
            <person name="Saif S."/>
            <person name="Whiston E.A."/>
            <person name="Young S."/>
            <person name="Zeng Q."/>
            <person name="Goldman W.E."/>
            <person name="Mardis E.R."/>
            <person name="Taylor J.W."/>
            <person name="McEwen J.G."/>
            <person name="Clay O.K."/>
            <person name="Klein B.S."/>
            <person name="Cuomo C.A."/>
        </authorList>
    </citation>
    <scope>NUCLEOTIDE SEQUENCE [LARGE SCALE GENOMIC DNA]</scope>
    <source>
        <strain evidence="3">SLH14081</strain>
    </source>
</reference>
<organism evidence="2 3">
    <name type="scientific">Blastomyces gilchristii (strain SLH14081)</name>
    <name type="common">Blastomyces dermatitidis</name>
    <dbReference type="NCBI Taxonomy" id="559298"/>
    <lineage>
        <taxon>Eukaryota</taxon>
        <taxon>Fungi</taxon>
        <taxon>Dikarya</taxon>
        <taxon>Ascomycota</taxon>
        <taxon>Pezizomycotina</taxon>
        <taxon>Eurotiomycetes</taxon>
        <taxon>Eurotiomycetidae</taxon>
        <taxon>Onygenales</taxon>
        <taxon>Ajellomycetaceae</taxon>
        <taxon>Blastomyces</taxon>
    </lineage>
</organism>
<dbReference type="EMBL" id="GG657468">
    <property type="protein sequence ID" value="OAT12659.1"/>
    <property type="molecule type" value="Genomic_DNA"/>
</dbReference>
<evidence type="ECO:0000256" key="1">
    <source>
        <dbReference type="SAM" id="SignalP"/>
    </source>
</evidence>
<dbReference type="VEuPathDB" id="FungiDB:BDBG_07982"/>